<dbReference type="Proteomes" id="UP000003494">
    <property type="component" value="Unassembled WGS sequence"/>
</dbReference>
<sequence length="74" mass="8631">MKINKNQHSTEGKTTWFKLILHGISENFHPNFQVNSIGDFQGIFSRNLGRNFETRIFSAPLFSDNFNHKRNSAF</sequence>
<dbReference type="EMBL" id="ACIP02000002">
    <property type="protein sequence ID" value="EEP28661.1"/>
    <property type="molecule type" value="Genomic_DNA"/>
</dbReference>
<dbReference type="AlphaFoldDB" id="C4GAC8"/>
<gene>
    <name evidence="1" type="ORF">GCWU000342_01473</name>
</gene>
<name>C4GAC8_9FIRM</name>
<keyword evidence="2" id="KW-1185">Reference proteome</keyword>
<evidence type="ECO:0000313" key="2">
    <source>
        <dbReference type="Proteomes" id="UP000003494"/>
    </source>
</evidence>
<proteinExistence type="predicted"/>
<dbReference type="HOGENOM" id="CLU_2685835_0_0_9"/>
<protein>
    <submittedName>
        <fullName evidence="1">Uncharacterized protein</fullName>
    </submittedName>
</protein>
<comment type="caution">
    <text evidence="1">The sequence shown here is derived from an EMBL/GenBank/DDBJ whole genome shotgun (WGS) entry which is preliminary data.</text>
</comment>
<accession>C4GAC8</accession>
<evidence type="ECO:0000313" key="1">
    <source>
        <dbReference type="EMBL" id="EEP28661.1"/>
    </source>
</evidence>
<reference evidence="1" key="1">
    <citation type="submission" date="2009-04" db="EMBL/GenBank/DDBJ databases">
        <authorList>
            <person name="Weinstock G."/>
            <person name="Sodergren E."/>
            <person name="Clifton S."/>
            <person name="Fulton L."/>
            <person name="Fulton B."/>
            <person name="Courtney L."/>
            <person name="Fronick C."/>
            <person name="Harrison M."/>
            <person name="Strong C."/>
            <person name="Farmer C."/>
            <person name="Delahaunty K."/>
            <person name="Markovic C."/>
            <person name="Hall O."/>
            <person name="Minx P."/>
            <person name="Tomlinson C."/>
            <person name="Mitreva M."/>
            <person name="Nelson J."/>
            <person name="Hou S."/>
            <person name="Wollam A."/>
            <person name="Pepin K.H."/>
            <person name="Johnson M."/>
            <person name="Bhonagiri V."/>
            <person name="Nash W.E."/>
            <person name="Warren W."/>
            <person name="Chinwalla A."/>
            <person name="Mardis E.R."/>
            <person name="Wilson R.K."/>
        </authorList>
    </citation>
    <scope>NUCLEOTIDE SEQUENCE [LARGE SCALE GENOMIC DNA]</scope>
    <source>
        <strain evidence="1">DSM 14600</strain>
    </source>
</reference>
<organism evidence="1 2">
    <name type="scientific">Shuttleworthella satelles DSM 14600</name>
    <dbReference type="NCBI Taxonomy" id="626523"/>
    <lineage>
        <taxon>Bacteria</taxon>
        <taxon>Bacillati</taxon>
        <taxon>Bacillota</taxon>
        <taxon>Clostridia</taxon>
        <taxon>Lachnospirales</taxon>
        <taxon>Lachnospiraceae</taxon>
        <taxon>Shuttleworthella</taxon>
    </lineage>
</organism>
<dbReference type="STRING" id="626523.GCWU000342_01473"/>